<evidence type="ECO:0000256" key="2">
    <source>
        <dbReference type="ARBA" id="ARBA00023125"/>
    </source>
</evidence>
<proteinExistence type="predicted"/>
<evidence type="ECO:0000259" key="4">
    <source>
        <dbReference type="PROSITE" id="PS50932"/>
    </source>
</evidence>
<reference evidence="6" key="1">
    <citation type="submission" date="2017-11" db="EMBL/GenBank/DDBJ databases">
        <authorList>
            <person name="Kuznetsova I."/>
            <person name="Sazanova A."/>
            <person name="Chirak E."/>
            <person name="Safronova V."/>
            <person name="Willems A."/>
        </authorList>
    </citation>
    <scope>NUCLEOTIDE SEQUENCE [LARGE SCALE GENOMIC DNA]</scope>
    <source>
        <strain evidence="6">PEPV15</strain>
    </source>
</reference>
<dbReference type="PROSITE" id="PS50932">
    <property type="entry name" value="HTH_LACI_2"/>
    <property type="match status" value="1"/>
</dbReference>
<dbReference type="PANTHER" id="PTHR30146:SF109">
    <property type="entry name" value="HTH-TYPE TRANSCRIPTIONAL REGULATOR GALS"/>
    <property type="match status" value="1"/>
</dbReference>
<dbReference type="CDD" id="cd06278">
    <property type="entry name" value="PBP1_LacI-like"/>
    <property type="match status" value="1"/>
</dbReference>
<keyword evidence="2" id="KW-0238">DNA-binding</keyword>
<dbReference type="GO" id="GO:0000976">
    <property type="term" value="F:transcription cis-regulatory region binding"/>
    <property type="evidence" value="ECO:0007669"/>
    <property type="project" value="TreeGrafter"/>
</dbReference>
<dbReference type="SUPFAM" id="SSF47413">
    <property type="entry name" value="lambda repressor-like DNA-binding domains"/>
    <property type="match status" value="1"/>
</dbReference>
<dbReference type="GO" id="GO:0003700">
    <property type="term" value="F:DNA-binding transcription factor activity"/>
    <property type="evidence" value="ECO:0007669"/>
    <property type="project" value="TreeGrafter"/>
</dbReference>
<comment type="caution">
    <text evidence="5">The sequence shown here is derived from an EMBL/GenBank/DDBJ whole genome shotgun (WGS) entry which is preliminary data.</text>
</comment>
<accession>A0A2P7ARI3</accession>
<dbReference type="Pfam" id="PF00356">
    <property type="entry name" value="LacI"/>
    <property type="match status" value="1"/>
</dbReference>
<dbReference type="RefSeq" id="WP_106717596.1">
    <property type="nucleotide sequence ID" value="NZ_JACHXT010000003.1"/>
</dbReference>
<dbReference type="InterPro" id="IPR046335">
    <property type="entry name" value="LacI/GalR-like_sensor"/>
</dbReference>
<dbReference type="SUPFAM" id="SSF53822">
    <property type="entry name" value="Periplasmic binding protein-like I"/>
    <property type="match status" value="1"/>
</dbReference>
<dbReference type="Gene3D" id="3.40.50.2300">
    <property type="match status" value="2"/>
</dbReference>
<protein>
    <submittedName>
        <fullName evidence="5">Transcriptional regulator</fullName>
    </submittedName>
</protein>
<keyword evidence="3" id="KW-0804">Transcription</keyword>
<sequence>MKSKDKHDNQYVSALQVARHAGVSRSAVSRAFTPGASVSAKKREKIMEAAEALGYQVNDLARGLLARRSRLVGLVVTQPELGYRSHLVAALTKALIHRGSVPIVINTGRTEEELVAAQKILFGYRAEATIILSGSPPSSFVDLARRNGQPLIVLGRSETGADDVNIDNEGAGREAARFFVAGGATRLGFAGALSRAPTTVERERGFVQEAQFQGCATVIGNGGNSDYAGGQEAARQLFERESDWPQAVFCVNDLVAFGLIDYVRKQTRLVIPDDLSVIGFDDVPEASWDAYNLTTFRQDPATMAAHAVALLDRRLAEPDRPPAHERLATLLILRESARIPAGYESLRPCRNARILSDGTAE</sequence>
<dbReference type="OrthoDB" id="9772505at2"/>
<dbReference type="Pfam" id="PF13377">
    <property type="entry name" value="Peripla_BP_3"/>
    <property type="match status" value="1"/>
</dbReference>
<evidence type="ECO:0000313" key="6">
    <source>
        <dbReference type="Proteomes" id="UP000241158"/>
    </source>
</evidence>
<dbReference type="InterPro" id="IPR010982">
    <property type="entry name" value="Lambda_DNA-bd_dom_sf"/>
</dbReference>
<name>A0A2P7ARI3_9HYPH</name>
<dbReference type="InterPro" id="IPR028082">
    <property type="entry name" value="Peripla_BP_I"/>
</dbReference>
<dbReference type="AlphaFoldDB" id="A0A2P7ARI3"/>
<evidence type="ECO:0000256" key="1">
    <source>
        <dbReference type="ARBA" id="ARBA00023015"/>
    </source>
</evidence>
<evidence type="ECO:0000313" key="5">
    <source>
        <dbReference type="EMBL" id="PSH56842.1"/>
    </source>
</evidence>
<keyword evidence="1" id="KW-0805">Transcription regulation</keyword>
<dbReference type="CDD" id="cd01392">
    <property type="entry name" value="HTH_LacI"/>
    <property type="match status" value="1"/>
</dbReference>
<feature type="domain" description="HTH lacI-type" evidence="4">
    <location>
        <begin position="12"/>
        <end position="66"/>
    </location>
</feature>
<dbReference type="SMART" id="SM00354">
    <property type="entry name" value="HTH_LACI"/>
    <property type="match status" value="1"/>
</dbReference>
<dbReference type="EMBL" id="PGGN01000003">
    <property type="protein sequence ID" value="PSH56842.1"/>
    <property type="molecule type" value="Genomic_DNA"/>
</dbReference>
<dbReference type="Gene3D" id="1.10.260.40">
    <property type="entry name" value="lambda repressor-like DNA-binding domains"/>
    <property type="match status" value="1"/>
</dbReference>
<dbReference type="Proteomes" id="UP000241158">
    <property type="component" value="Unassembled WGS sequence"/>
</dbReference>
<evidence type="ECO:0000256" key="3">
    <source>
        <dbReference type="ARBA" id="ARBA00023163"/>
    </source>
</evidence>
<keyword evidence="6" id="KW-1185">Reference proteome</keyword>
<dbReference type="PANTHER" id="PTHR30146">
    <property type="entry name" value="LACI-RELATED TRANSCRIPTIONAL REPRESSOR"/>
    <property type="match status" value="1"/>
</dbReference>
<gene>
    <name evidence="5" type="ORF">CU100_16090</name>
</gene>
<organism evidence="5 6">
    <name type="scientific">Phyllobacterium endophyticum</name>
    <dbReference type="NCBI Taxonomy" id="1149773"/>
    <lineage>
        <taxon>Bacteria</taxon>
        <taxon>Pseudomonadati</taxon>
        <taxon>Pseudomonadota</taxon>
        <taxon>Alphaproteobacteria</taxon>
        <taxon>Hyphomicrobiales</taxon>
        <taxon>Phyllobacteriaceae</taxon>
        <taxon>Phyllobacterium</taxon>
    </lineage>
</organism>
<dbReference type="InterPro" id="IPR000843">
    <property type="entry name" value="HTH_LacI"/>
</dbReference>